<comment type="caution">
    <text evidence="1">The sequence shown here is derived from an EMBL/GenBank/DDBJ whole genome shotgun (WGS) entry which is preliminary data.</text>
</comment>
<dbReference type="EMBL" id="JABXBU010000030">
    <property type="protein sequence ID" value="KAF8785822.1"/>
    <property type="molecule type" value="Genomic_DNA"/>
</dbReference>
<protein>
    <submittedName>
        <fullName evidence="1">Uncharacterized protein</fullName>
    </submittedName>
</protein>
<gene>
    <name evidence="1" type="ORF">HNY73_011325</name>
</gene>
<reference evidence="1" key="2">
    <citation type="submission" date="2020-06" db="EMBL/GenBank/DDBJ databases">
        <authorList>
            <person name="Sheffer M."/>
        </authorList>
    </citation>
    <scope>NUCLEOTIDE SEQUENCE</scope>
</reference>
<keyword evidence="2" id="KW-1185">Reference proteome</keyword>
<dbReference type="Proteomes" id="UP000807504">
    <property type="component" value="Unassembled WGS sequence"/>
</dbReference>
<evidence type="ECO:0000313" key="2">
    <source>
        <dbReference type="Proteomes" id="UP000807504"/>
    </source>
</evidence>
<proteinExistence type="predicted"/>
<reference evidence="1" key="1">
    <citation type="journal article" date="2020" name="bioRxiv">
        <title>Chromosome-level reference genome of the European wasp spider Argiope bruennichi: a resource for studies on range expansion and evolutionary adaptation.</title>
        <authorList>
            <person name="Sheffer M.M."/>
            <person name="Hoppe A."/>
            <person name="Krehenwinkel H."/>
            <person name="Uhl G."/>
            <person name="Kuss A.W."/>
            <person name="Jensen L."/>
            <person name="Jensen C."/>
            <person name="Gillespie R.G."/>
            <person name="Hoff K.J."/>
            <person name="Prost S."/>
        </authorList>
    </citation>
    <scope>NUCLEOTIDE SEQUENCE</scope>
</reference>
<name>A0A8T0F5Y4_ARGBR</name>
<sequence length="179" mass="21162">MQEIKNHCEFLKKTDKCLQHYIKHYADQTSKNRSELEWEKEYREQVPLLEEKLKKAKPCIRRNCRAHEGDKNLCFHIGNLQARCKRLNSIALTFIETLEQMRRNKLDHITQYLDDKSKLQEIQTDISDIEGDLGELGPCPFWNCDKHTQEDEKQPVYIEDTHGISNKMVYQRAVTPGSQ</sequence>
<accession>A0A8T0F5Y4</accession>
<evidence type="ECO:0000313" key="1">
    <source>
        <dbReference type="EMBL" id="KAF8785822.1"/>
    </source>
</evidence>
<dbReference type="AlphaFoldDB" id="A0A8T0F5Y4"/>
<organism evidence="1 2">
    <name type="scientific">Argiope bruennichi</name>
    <name type="common">Wasp spider</name>
    <name type="synonym">Aranea bruennichi</name>
    <dbReference type="NCBI Taxonomy" id="94029"/>
    <lineage>
        <taxon>Eukaryota</taxon>
        <taxon>Metazoa</taxon>
        <taxon>Ecdysozoa</taxon>
        <taxon>Arthropoda</taxon>
        <taxon>Chelicerata</taxon>
        <taxon>Arachnida</taxon>
        <taxon>Araneae</taxon>
        <taxon>Araneomorphae</taxon>
        <taxon>Entelegynae</taxon>
        <taxon>Araneoidea</taxon>
        <taxon>Araneidae</taxon>
        <taxon>Argiope</taxon>
    </lineage>
</organism>